<dbReference type="Proteomes" id="UP000278962">
    <property type="component" value="Unassembled WGS sequence"/>
</dbReference>
<feature type="non-terminal residue" evidence="1">
    <location>
        <position position="1"/>
    </location>
</feature>
<proteinExistence type="predicted"/>
<dbReference type="GO" id="GO:0030246">
    <property type="term" value="F:carbohydrate binding"/>
    <property type="evidence" value="ECO:0007669"/>
    <property type="project" value="InterPro"/>
</dbReference>
<name>A0A660KWU7_9ACTN</name>
<dbReference type="InterPro" id="IPR011013">
    <property type="entry name" value="Gal_mutarotase_sf_dom"/>
</dbReference>
<evidence type="ECO:0000313" key="1">
    <source>
        <dbReference type="EMBL" id="RKQ84781.1"/>
    </source>
</evidence>
<dbReference type="GO" id="GO:0016853">
    <property type="term" value="F:isomerase activity"/>
    <property type="evidence" value="ECO:0007669"/>
    <property type="project" value="InterPro"/>
</dbReference>
<gene>
    <name evidence="1" type="ORF">C8N24_6410</name>
</gene>
<dbReference type="InterPro" id="IPR008183">
    <property type="entry name" value="Aldose_1/G6P_1-epimerase"/>
</dbReference>
<dbReference type="EMBL" id="RBIL01000003">
    <property type="protein sequence ID" value="RKQ84781.1"/>
    <property type="molecule type" value="Genomic_DNA"/>
</dbReference>
<dbReference type="Gene3D" id="2.70.98.10">
    <property type="match status" value="1"/>
</dbReference>
<dbReference type="InterPro" id="IPR014718">
    <property type="entry name" value="GH-type_carb-bd"/>
</dbReference>
<accession>A0A660KWU7</accession>
<protein>
    <submittedName>
        <fullName evidence="1">Aldose 1-epimerase</fullName>
    </submittedName>
</protein>
<reference evidence="1 2" key="1">
    <citation type="submission" date="2018-10" db="EMBL/GenBank/DDBJ databases">
        <title>Genomic Encyclopedia of Archaeal and Bacterial Type Strains, Phase II (KMG-II): from individual species to whole genera.</title>
        <authorList>
            <person name="Goeker M."/>
        </authorList>
    </citation>
    <scope>NUCLEOTIDE SEQUENCE [LARGE SCALE GENOMIC DNA]</scope>
    <source>
        <strain evidence="1 2">DSM 14954</strain>
    </source>
</reference>
<dbReference type="SUPFAM" id="SSF74650">
    <property type="entry name" value="Galactose mutarotase-like"/>
    <property type="match status" value="1"/>
</dbReference>
<organism evidence="1 2">
    <name type="scientific">Solirubrobacter pauli</name>
    <dbReference type="NCBI Taxonomy" id="166793"/>
    <lineage>
        <taxon>Bacteria</taxon>
        <taxon>Bacillati</taxon>
        <taxon>Actinomycetota</taxon>
        <taxon>Thermoleophilia</taxon>
        <taxon>Solirubrobacterales</taxon>
        <taxon>Solirubrobacteraceae</taxon>
        <taxon>Solirubrobacter</taxon>
    </lineage>
</organism>
<dbReference type="GO" id="GO:0005975">
    <property type="term" value="P:carbohydrate metabolic process"/>
    <property type="evidence" value="ECO:0007669"/>
    <property type="project" value="InterPro"/>
</dbReference>
<dbReference type="Pfam" id="PF01263">
    <property type="entry name" value="Aldose_epim"/>
    <property type="match status" value="1"/>
</dbReference>
<evidence type="ECO:0000313" key="2">
    <source>
        <dbReference type="Proteomes" id="UP000278962"/>
    </source>
</evidence>
<keyword evidence="2" id="KW-1185">Reference proteome</keyword>
<dbReference type="AlphaFoldDB" id="A0A660KWU7"/>
<comment type="caution">
    <text evidence="1">The sequence shown here is derived from an EMBL/GenBank/DDBJ whole genome shotgun (WGS) entry which is preliminary data.</text>
</comment>
<sequence length="206" mass="21310">TVSTDQPGIQFYSSNGNAVALETQHFPDSPNRPEFPSTVLRPGETYKTTTVLSFGTDNVTRAYDNVSGTVPATLALTLGTPAAFAPFTPGVTNTYEASMTASVISTAGDATLSIADASSVANGHLVNGAFSLPEPLQARARNAANTATTYANVGSSASPLTLLTWNAPVSNDLVTLGFSQLIKATDALRTGTYDKTLTVTLSTTTP</sequence>